<dbReference type="InterPro" id="IPR001789">
    <property type="entry name" value="Sig_transdc_resp-reg_receiver"/>
</dbReference>
<evidence type="ECO:0000256" key="13">
    <source>
        <dbReference type="SAM" id="Phobius"/>
    </source>
</evidence>
<sequence>MKLRSKTLIIFSLTLFFLILTLYISAGSIIFHSFDDLERQTVTDNMDKATEFFEQASFNLEMLTQGMASSVATSEFMSTNDSTYVESNLENEDMKAMHLNVIVFLDNSNNILFKKTYDSYQETETEFSSELLSILSGENPLLPSESNNYAPSGIIILPEGPLIFSSRPIKDSLSNSSSMGTLITGYYFTPEMADFFTDVHNTPLNYKVLQGSSLDESTLNKIDLSTTTPEKIHIEPISENTVLGYTVINDIYGEPALLLEISSPRIIHQKAKATFAYLLYAIIFAGILYGTAGTVFLENGILSRLIILKNNVDSAETDLSSYESTDIPGNDEISSLASSIDNLAETLNARESLLSSIIESVSEGVIVIDENYKMTHFKSKFIELWDIPEHTLAEKDGLKLFNHLKDRIVNYDHLFSMLQKYHMTAVTNVVIVQFTNDTYFEVSTFPLFGKDKVIGRILSFRDITESKKSEDLLRDKERRFRLLFEHSNDAIFIVKDGMIQDLNEKACTFACVTDHAIVGIELNDLVNNDQLELLHTIIRDSIKYNFSKAEIQIKKANGEQIDAEVSATLVDKKDLIVQLIIRDITERKEIERLEHENQERMSLIIDNINCGVVVIDANTHEIVDVNITALEIVQHKKEDLIGSLCHKFICPSQIGSCPITDLGQSIDTSERVIIRSDGTKVPILKSVEIVNLSGRELFIESFIDITDIKKTENELIDAKINAEAANRTKSEFLATMSHELRTPLNSVIGFSDLLLDGSFGELNDKQGRFMANISHSGKHLLNLINDILDISKIEAGKMELFYEIFDFSDLVSDIHLMMKPLSSKKNINLEFNMRPRSIFINADRSKLKQIMYNIIGNAIKFTPDNGKVHVDISMKDQILLLSVKDNGIGISSDDQEKLFHPFVQLDSASTRKFEGTGLGLALVKNLLKLHGGTIDVESEQGKGSTFYIEVPLNLKEKDLNARLITDENSEDIVQTSTISSADDLVILEPENSDGSEPLILVVEDDPNSRELLSFMLNDAGFRLILAEDGAEALEIAKEVHPFAITLDLNLPGMDGTEILENLKKDDCTSSIPVVVLSSLGEKDIGMIVGIVDHLTKPVDSDRLLGLLSDLVTKSGKTSFKALVIDDDPMVVEMLSEMIRSFGYDVITAGGGQEGINKAFETHPDVLIVDLMMPDVNGFDVISTLKSDSRTINIPLIVCTAKDIESDEADYLNNNAFTILQKGAFSKEDLLGILGKLEKPSGEANSSGSCKGGM</sequence>
<dbReference type="Pfam" id="PF00072">
    <property type="entry name" value="Response_reg"/>
    <property type="match status" value="2"/>
</dbReference>
<evidence type="ECO:0000256" key="7">
    <source>
        <dbReference type="ARBA" id="ARBA00022741"/>
    </source>
</evidence>
<feature type="domain" description="Histidine kinase" evidence="14">
    <location>
        <begin position="735"/>
        <end position="954"/>
    </location>
</feature>
<dbReference type="Proteomes" id="UP000019483">
    <property type="component" value="Unassembled WGS sequence"/>
</dbReference>
<dbReference type="FunFam" id="3.30.565.10:FF:000023">
    <property type="entry name" value="PAS domain-containing sensor histidine kinase"/>
    <property type="match status" value="1"/>
</dbReference>
<evidence type="ECO:0000256" key="4">
    <source>
        <dbReference type="ARBA" id="ARBA00022475"/>
    </source>
</evidence>
<dbReference type="InterPro" id="IPR036097">
    <property type="entry name" value="HisK_dim/P_sf"/>
</dbReference>
<evidence type="ECO:0000259" key="17">
    <source>
        <dbReference type="PROSITE" id="PS50113"/>
    </source>
</evidence>
<evidence type="ECO:0000256" key="6">
    <source>
        <dbReference type="ARBA" id="ARBA00022679"/>
    </source>
</evidence>
<organism evidence="18 19">
    <name type="scientific">Methanolobus tindarius DSM 2278</name>
    <dbReference type="NCBI Taxonomy" id="1090322"/>
    <lineage>
        <taxon>Archaea</taxon>
        <taxon>Methanobacteriati</taxon>
        <taxon>Methanobacteriota</taxon>
        <taxon>Stenosarchaea group</taxon>
        <taxon>Methanomicrobia</taxon>
        <taxon>Methanosarcinales</taxon>
        <taxon>Methanosarcinaceae</taxon>
        <taxon>Methanolobus</taxon>
    </lineage>
</organism>
<dbReference type="InterPro" id="IPR000014">
    <property type="entry name" value="PAS"/>
</dbReference>
<dbReference type="Gene3D" id="1.10.287.130">
    <property type="match status" value="1"/>
</dbReference>
<comment type="catalytic activity">
    <reaction evidence="1">
        <text>ATP + protein L-histidine = ADP + protein N-phospho-L-histidine.</text>
        <dbReference type="EC" id="2.7.13.3"/>
    </reaction>
</comment>
<dbReference type="CDD" id="cd00156">
    <property type="entry name" value="REC"/>
    <property type="match status" value="1"/>
</dbReference>
<evidence type="ECO:0000313" key="19">
    <source>
        <dbReference type="Proteomes" id="UP000019483"/>
    </source>
</evidence>
<dbReference type="Gene3D" id="3.40.50.2300">
    <property type="match status" value="2"/>
</dbReference>
<dbReference type="InterPro" id="IPR004358">
    <property type="entry name" value="Sig_transdc_His_kin-like_C"/>
</dbReference>
<dbReference type="Pfam" id="PF00512">
    <property type="entry name" value="HisKA"/>
    <property type="match status" value="1"/>
</dbReference>
<dbReference type="AlphaFoldDB" id="W9DMT8"/>
<reference evidence="18 19" key="1">
    <citation type="submission" date="2013-08" db="EMBL/GenBank/DDBJ databases">
        <authorList>
            <consortium name="DOE Joint Genome Institute"/>
            <person name="Eisen J."/>
            <person name="Huntemann M."/>
            <person name="Han J."/>
            <person name="Chen A."/>
            <person name="Kyrpides N."/>
            <person name="Mavromatis K."/>
            <person name="Markowitz V."/>
            <person name="Palaniappan K."/>
            <person name="Ivanova N."/>
            <person name="Schaumberg A."/>
            <person name="Pati A."/>
            <person name="Liolios K."/>
            <person name="Nordberg H.P."/>
            <person name="Cantor M.N."/>
            <person name="Hua S.X."/>
            <person name="Woyke T."/>
        </authorList>
    </citation>
    <scope>NUCLEOTIDE SEQUENCE [LARGE SCALE GENOMIC DNA]</scope>
    <source>
        <strain evidence="18 19">DSM 2278</strain>
    </source>
</reference>
<dbReference type="EMBL" id="AZAJ01000001">
    <property type="protein sequence ID" value="ETA66999.1"/>
    <property type="molecule type" value="Genomic_DNA"/>
</dbReference>
<dbReference type="SMART" id="SM00388">
    <property type="entry name" value="HisKA"/>
    <property type="match status" value="1"/>
</dbReference>
<dbReference type="SMART" id="SM00387">
    <property type="entry name" value="HATPase_c"/>
    <property type="match status" value="1"/>
</dbReference>
<dbReference type="InterPro" id="IPR003661">
    <property type="entry name" value="HisK_dim/P_dom"/>
</dbReference>
<dbReference type="PANTHER" id="PTHR43047:SF72">
    <property type="entry name" value="OSMOSENSING HISTIDINE PROTEIN KINASE SLN1"/>
    <property type="match status" value="1"/>
</dbReference>
<dbReference type="InterPro" id="IPR035965">
    <property type="entry name" value="PAS-like_dom_sf"/>
</dbReference>
<dbReference type="SUPFAM" id="SSF55785">
    <property type="entry name" value="PYP-like sensor domain (PAS domain)"/>
    <property type="match status" value="3"/>
</dbReference>
<keyword evidence="13" id="KW-0812">Transmembrane</keyword>
<gene>
    <name evidence="18" type="ORF">MettiDRAFT_0404</name>
</gene>
<evidence type="ECO:0000256" key="3">
    <source>
        <dbReference type="ARBA" id="ARBA00012438"/>
    </source>
</evidence>
<dbReference type="SUPFAM" id="SSF47384">
    <property type="entry name" value="Homodimeric domain of signal transducing histidine kinase"/>
    <property type="match status" value="1"/>
</dbReference>
<dbReference type="RefSeq" id="WP_023844135.1">
    <property type="nucleotide sequence ID" value="NZ_AZAJ01000001.1"/>
</dbReference>
<protein>
    <recommendedName>
        <fullName evidence="3">histidine kinase</fullName>
        <ecNumber evidence="3">2.7.13.3</ecNumber>
    </recommendedName>
</protein>
<feature type="domain" description="Response regulatory" evidence="15">
    <location>
        <begin position="998"/>
        <end position="1111"/>
    </location>
</feature>
<evidence type="ECO:0000256" key="2">
    <source>
        <dbReference type="ARBA" id="ARBA00004236"/>
    </source>
</evidence>
<evidence type="ECO:0000256" key="8">
    <source>
        <dbReference type="ARBA" id="ARBA00022777"/>
    </source>
</evidence>
<dbReference type="CDD" id="cd16922">
    <property type="entry name" value="HATPase_EvgS-ArcB-TorS-like"/>
    <property type="match status" value="1"/>
</dbReference>
<evidence type="ECO:0000259" key="16">
    <source>
        <dbReference type="PROSITE" id="PS50112"/>
    </source>
</evidence>
<dbReference type="SUPFAM" id="SSF55874">
    <property type="entry name" value="ATPase domain of HSP90 chaperone/DNA topoisomerase II/histidine kinase"/>
    <property type="match status" value="1"/>
</dbReference>
<keyword evidence="5 12" id="KW-0597">Phosphoprotein</keyword>
<dbReference type="Gene3D" id="3.30.565.10">
    <property type="entry name" value="Histidine kinase-like ATPase, C-terminal domain"/>
    <property type="match status" value="1"/>
</dbReference>
<keyword evidence="8" id="KW-0418">Kinase</keyword>
<evidence type="ECO:0000256" key="10">
    <source>
        <dbReference type="ARBA" id="ARBA00023012"/>
    </source>
</evidence>
<dbReference type="CDD" id="cd17574">
    <property type="entry name" value="REC_OmpR"/>
    <property type="match status" value="1"/>
</dbReference>
<dbReference type="PANTHER" id="PTHR43047">
    <property type="entry name" value="TWO-COMPONENT HISTIDINE PROTEIN KINASE"/>
    <property type="match status" value="1"/>
</dbReference>
<dbReference type="InterPro" id="IPR007892">
    <property type="entry name" value="CHASE4"/>
</dbReference>
<keyword evidence="10" id="KW-0902">Two-component regulatory system</keyword>
<proteinExistence type="predicted"/>
<dbReference type="GO" id="GO:0009927">
    <property type="term" value="F:histidine phosphotransfer kinase activity"/>
    <property type="evidence" value="ECO:0007669"/>
    <property type="project" value="TreeGrafter"/>
</dbReference>
<comment type="caution">
    <text evidence="18">The sequence shown here is derived from an EMBL/GenBank/DDBJ whole genome shotgun (WGS) entry which is preliminary data.</text>
</comment>
<evidence type="ECO:0000256" key="12">
    <source>
        <dbReference type="PROSITE-ProRule" id="PRU00169"/>
    </source>
</evidence>
<keyword evidence="11 13" id="KW-0472">Membrane</keyword>
<evidence type="ECO:0000256" key="9">
    <source>
        <dbReference type="ARBA" id="ARBA00022840"/>
    </source>
</evidence>
<dbReference type="NCBIfam" id="TIGR00229">
    <property type="entry name" value="sensory_box"/>
    <property type="match status" value="2"/>
</dbReference>
<dbReference type="CDD" id="cd00082">
    <property type="entry name" value="HisKA"/>
    <property type="match status" value="1"/>
</dbReference>
<evidence type="ECO:0000256" key="1">
    <source>
        <dbReference type="ARBA" id="ARBA00000085"/>
    </source>
</evidence>
<dbReference type="GO" id="GO:0000155">
    <property type="term" value="F:phosphorelay sensor kinase activity"/>
    <property type="evidence" value="ECO:0007669"/>
    <property type="project" value="InterPro"/>
</dbReference>
<dbReference type="Pfam" id="PF13426">
    <property type="entry name" value="PAS_9"/>
    <property type="match status" value="2"/>
</dbReference>
<feature type="modified residue" description="4-aspartylphosphate" evidence="12">
    <location>
        <position position="1169"/>
    </location>
</feature>
<dbReference type="SUPFAM" id="SSF52172">
    <property type="entry name" value="CheY-like"/>
    <property type="match status" value="2"/>
</dbReference>
<dbReference type="InterPro" id="IPR001610">
    <property type="entry name" value="PAC"/>
</dbReference>
<feature type="modified residue" description="4-aspartylphosphate" evidence="12">
    <location>
        <position position="1047"/>
    </location>
</feature>
<dbReference type="InterPro" id="IPR003594">
    <property type="entry name" value="HATPase_dom"/>
</dbReference>
<dbReference type="STRING" id="1090322.MettiDRAFT_0404"/>
<accession>W9DMT8</accession>
<dbReference type="EC" id="2.7.13.3" evidence="3"/>
<keyword evidence="4" id="KW-1003">Cell membrane</keyword>
<dbReference type="Pfam" id="PF02518">
    <property type="entry name" value="HATPase_c"/>
    <property type="match status" value="1"/>
</dbReference>
<evidence type="ECO:0000256" key="11">
    <source>
        <dbReference type="ARBA" id="ARBA00023136"/>
    </source>
</evidence>
<feature type="domain" description="PAS" evidence="16">
    <location>
        <begin position="597"/>
        <end position="642"/>
    </location>
</feature>
<dbReference type="Pfam" id="PF05228">
    <property type="entry name" value="CHASE4"/>
    <property type="match status" value="1"/>
</dbReference>
<evidence type="ECO:0000256" key="5">
    <source>
        <dbReference type="ARBA" id="ARBA00022553"/>
    </source>
</evidence>
<dbReference type="SMART" id="SM00086">
    <property type="entry name" value="PAC"/>
    <property type="match status" value="2"/>
</dbReference>
<dbReference type="InterPro" id="IPR036890">
    <property type="entry name" value="HATPase_C_sf"/>
</dbReference>
<comment type="subcellular location">
    <subcellularLocation>
        <location evidence="2">Cell membrane</location>
    </subcellularLocation>
</comment>
<dbReference type="PROSITE" id="PS50110">
    <property type="entry name" value="RESPONSE_REGULATORY"/>
    <property type="match status" value="2"/>
</dbReference>
<dbReference type="SMART" id="SM00091">
    <property type="entry name" value="PAS"/>
    <property type="match status" value="3"/>
</dbReference>
<evidence type="ECO:0000313" key="18">
    <source>
        <dbReference type="EMBL" id="ETA66999.1"/>
    </source>
</evidence>
<dbReference type="PROSITE" id="PS50113">
    <property type="entry name" value="PAC"/>
    <property type="match status" value="1"/>
</dbReference>
<keyword evidence="6" id="KW-0808">Transferase</keyword>
<dbReference type="Gene3D" id="3.30.450.20">
    <property type="entry name" value="PAS domain"/>
    <property type="match status" value="3"/>
</dbReference>
<name>W9DMT8_METTI</name>
<dbReference type="PROSITE" id="PS50109">
    <property type="entry name" value="HIS_KIN"/>
    <property type="match status" value="1"/>
</dbReference>
<feature type="transmembrane region" description="Helical" evidence="13">
    <location>
        <begin position="275"/>
        <end position="297"/>
    </location>
</feature>
<dbReference type="OrthoDB" id="342253at2157"/>
<dbReference type="FunFam" id="1.10.287.130:FF:000038">
    <property type="entry name" value="Sensory transduction histidine kinase"/>
    <property type="match status" value="1"/>
</dbReference>
<dbReference type="SMART" id="SM00448">
    <property type="entry name" value="REC"/>
    <property type="match status" value="2"/>
</dbReference>
<dbReference type="InterPro" id="IPR005467">
    <property type="entry name" value="His_kinase_dom"/>
</dbReference>
<feature type="domain" description="PAC" evidence="17">
    <location>
        <begin position="547"/>
        <end position="596"/>
    </location>
</feature>
<keyword evidence="7" id="KW-0547">Nucleotide-binding</keyword>
<dbReference type="InterPro" id="IPR000700">
    <property type="entry name" value="PAS-assoc_C"/>
</dbReference>
<dbReference type="GO" id="GO:0005886">
    <property type="term" value="C:plasma membrane"/>
    <property type="evidence" value="ECO:0007669"/>
    <property type="project" value="UniProtKB-SubCell"/>
</dbReference>
<feature type="domain" description="Response regulatory" evidence="15">
    <location>
        <begin position="1120"/>
        <end position="1236"/>
    </location>
</feature>
<keyword evidence="13" id="KW-1133">Transmembrane helix</keyword>
<keyword evidence="9" id="KW-0067">ATP-binding</keyword>
<dbReference type="GO" id="GO:0005524">
    <property type="term" value="F:ATP binding"/>
    <property type="evidence" value="ECO:0007669"/>
    <property type="project" value="UniProtKB-KW"/>
</dbReference>
<dbReference type="PRINTS" id="PR00344">
    <property type="entry name" value="BCTRLSENSOR"/>
</dbReference>
<dbReference type="PROSITE" id="PS50112">
    <property type="entry name" value="PAS"/>
    <property type="match status" value="1"/>
</dbReference>
<dbReference type="InterPro" id="IPR011006">
    <property type="entry name" value="CheY-like_superfamily"/>
</dbReference>
<keyword evidence="19" id="KW-1185">Reference proteome</keyword>
<evidence type="ECO:0000259" key="14">
    <source>
        <dbReference type="PROSITE" id="PS50109"/>
    </source>
</evidence>
<dbReference type="CDD" id="cd00130">
    <property type="entry name" value="PAS"/>
    <property type="match status" value="1"/>
</dbReference>
<evidence type="ECO:0000259" key="15">
    <source>
        <dbReference type="PROSITE" id="PS50110"/>
    </source>
</evidence>